<dbReference type="InterPro" id="IPR009072">
    <property type="entry name" value="Histone-fold"/>
</dbReference>
<keyword evidence="2" id="KW-1185">Reference proteome</keyword>
<dbReference type="Proteomes" id="UP000789831">
    <property type="component" value="Unassembled WGS sequence"/>
</dbReference>
<dbReference type="EMBL" id="CAJVPL010000182">
    <property type="protein sequence ID" value="CAG8461212.1"/>
    <property type="molecule type" value="Genomic_DNA"/>
</dbReference>
<reference evidence="1" key="1">
    <citation type="submission" date="2021-06" db="EMBL/GenBank/DDBJ databases">
        <authorList>
            <person name="Kallberg Y."/>
            <person name="Tangrot J."/>
            <person name="Rosling A."/>
        </authorList>
    </citation>
    <scope>NUCLEOTIDE SEQUENCE</scope>
    <source>
        <strain evidence="1">MT106</strain>
    </source>
</reference>
<accession>A0A9N8VV75</accession>
<evidence type="ECO:0000313" key="2">
    <source>
        <dbReference type="Proteomes" id="UP000789831"/>
    </source>
</evidence>
<gene>
    <name evidence="1" type="ORF">AGERDE_LOCUS2260</name>
</gene>
<dbReference type="GO" id="GO:0000786">
    <property type="term" value="C:nucleosome"/>
    <property type="evidence" value="ECO:0007669"/>
    <property type="project" value="InterPro"/>
</dbReference>
<dbReference type="GO" id="GO:0003677">
    <property type="term" value="F:DNA binding"/>
    <property type="evidence" value="ECO:0007669"/>
    <property type="project" value="InterPro"/>
</dbReference>
<dbReference type="SUPFAM" id="SSF47113">
    <property type="entry name" value="Histone-fold"/>
    <property type="match status" value="1"/>
</dbReference>
<evidence type="ECO:0000313" key="1">
    <source>
        <dbReference type="EMBL" id="CAG8461212.1"/>
    </source>
</evidence>
<sequence>MTRKDWVKNLQEKTGLVLPIGRINHHLAKGPHQPSSDKKLKLRIPTATPIYVTAVLEYLVSEILELSGEFAQSEKIPRILPRHLILVMQNDEELKNLFASLSPHRNQKTEGVAAVEFGSLDDHSEENMTTDATTIKLEDIPEISEDNKTTTDATTIKVESLVNIKLENIPEINYHHSL</sequence>
<dbReference type="AlphaFoldDB" id="A0A9N8VV75"/>
<comment type="caution">
    <text evidence="1">The sequence shown here is derived from an EMBL/GenBank/DDBJ whole genome shotgun (WGS) entry which is preliminary data.</text>
</comment>
<proteinExistence type="predicted"/>
<dbReference type="PANTHER" id="PTHR23430">
    <property type="entry name" value="HISTONE H2A"/>
    <property type="match status" value="1"/>
</dbReference>
<dbReference type="Gene3D" id="1.10.20.10">
    <property type="entry name" value="Histone, subunit A"/>
    <property type="match status" value="1"/>
</dbReference>
<organism evidence="1 2">
    <name type="scientific">Ambispora gerdemannii</name>
    <dbReference type="NCBI Taxonomy" id="144530"/>
    <lineage>
        <taxon>Eukaryota</taxon>
        <taxon>Fungi</taxon>
        <taxon>Fungi incertae sedis</taxon>
        <taxon>Mucoromycota</taxon>
        <taxon>Glomeromycotina</taxon>
        <taxon>Glomeromycetes</taxon>
        <taxon>Archaeosporales</taxon>
        <taxon>Ambisporaceae</taxon>
        <taxon>Ambispora</taxon>
    </lineage>
</organism>
<dbReference type="CDD" id="cd00074">
    <property type="entry name" value="HFD_H2A"/>
    <property type="match status" value="1"/>
</dbReference>
<dbReference type="SMART" id="SM00414">
    <property type="entry name" value="H2A"/>
    <property type="match status" value="1"/>
</dbReference>
<dbReference type="InterPro" id="IPR002119">
    <property type="entry name" value="Histone_H2A"/>
</dbReference>
<protein>
    <submittedName>
        <fullName evidence="1">11551_t:CDS:1</fullName>
    </submittedName>
</protein>
<dbReference type="OrthoDB" id="9421954at2759"/>
<dbReference type="GO" id="GO:0030527">
    <property type="term" value="F:structural constituent of chromatin"/>
    <property type="evidence" value="ECO:0007669"/>
    <property type="project" value="InterPro"/>
</dbReference>
<dbReference type="GO" id="GO:0046982">
    <property type="term" value="F:protein heterodimerization activity"/>
    <property type="evidence" value="ECO:0007669"/>
    <property type="project" value="InterPro"/>
</dbReference>
<name>A0A9N8VV75_9GLOM</name>